<dbReference type="GO" id="GO:0008017">
    <property type="term" value="F:microtubule binding"/>
    <property type="evidence" value="ECO:0007669"/>
    <property type="project" value="InterPro"/>
</dbReference>
<dbReference type="Pfam" id="PF05622">
    <property type="entry name" value="HOOK"/>
    <property type="match status" value="1"/>
</dbReference>
<dbReference type="PROSITE" id="PS50021">
    <property type="entry name" value="CH"/>
    <property type="match status" value="1"/>
</dbReference>
<feature type="region of interest" description="Disordered" evidence="8">
    <location>
        <begin position="432"/>
        <end position="455"/>
    </location>
</feature>
<evidence type="ECO:0000256" key="6">
    <source>
        <dbReference type="ARBA" id="ARBA00023212"/>
    </source>
</evidence>
<feature type="domain" description="Calponin-homology (CH)" evidence="9">
    <location>
        <begin position="4"/>
        <end position="121"/>
    </location>
</feature>
<feature type="coiled-coil region" evidence="7">
    <location>
        <begin position="457"/>
        <end position="534"/>
    </location>
</feature>
<name>A0AAU9WJT4_9CNID</name>
<evidence type="ECO:0000256" key="3">
    <source>
        <dbReference type="ARBA" id="ARBA00022490"/>
    </source>
</evidence>
<evidence type="ECO:0000256" key="1">
    <source>
        <dbReference type="ARBA" id="ARBA00004245"/>
    </source>
</evidence>
<dbReference type="InterPro" id="IPR036872">
    <property type="entry name" value="CH_dom_sf"/>
</dbReference>
<proteinExistence type="inferred from homology"/>
<feature type="compositionally biased region" description="Polar residues" evidence="8">
    <location>
        <begin position="824"/>
        <end position="836"/>
    </location>
</feature>
<dbReference type="GO" id="GO:0005813">
    <property type="term" value="C:centrosome"/>
    <property type="evidence" value="ECO:0007669"/>
    <property type="project" value="TreeGrafter"/>
</dbReference>
<dbReference type="EMBL" id="CALNXJ010000015">
    <property type="protein sequence ID" value="CAH3116336.1"/>
    <property type="molecule type" value="Genomic_DNA"/>
</dbReference>
<evidence type="ECO:0000256" key="2">
    <source>
        <dbReference type="ARBA" id="ARBA00006946"/>
    </source>
</evidence>
<organism evidence="10 11">
    <name type="scientific">Pocillopora meandrina</name>
    <dbReference type="NCBI Taxonomy" id="46732"/>
    <lineage>
        <taxon>Eukaryota</taxon>
        <taxon>Metazoa</taxon>
        <taxon>Cnidaria</taxon>
        <taxon>Anthozoa</taxon>
        <taxon>Hexacorallia</taxon>
        <taxon>Scleractinia</taxon>
        <taxon>Astrocoeniina</taxon>
        <taxon>Pocilloporidae</taxon>
        <taxon>Pocillopora</taxon>
    </lineage>
</organism>
<dbReference type="Gene3D" id="1.10.418.10">
    <property type="entry name" value="Calponin-like domain"/>
    <property type="match status" value="1"/>
</dbReference>
<dbReference type="GO" id="GO:0005737">
    <property type="term" value="C:cytoplasm"/>
    <property type="evidence" value="ECO:0007669"/>
    <property type="project" value="TreeGrafter"/>
</dbReference>
<dbReference type="GO" id="GO:0030705">
    <property type="term" value="P:cytoskeleton-dependent intracellular transport"/>
    <property type="evidence" value="ECO:0007669"/>
    <property type="project" value="InterPro"/>
</dbReference>
<dbReference type="CDD" id="cd22222">
    <property type="entry name" value="HkD_Hook"/>
    <property type="match status" value="1"/>
</dbReference>
<accession>A0AAU9WJT4</accession>
<dbReference type="GO" id="GO:0051959">
    <property type="term" value="F:dynein light intermediate chain binding"/>
    <property type="evidence" value="ECO:0007669"/>
    <property type="project" value="TreeGrafter"/>
</dbReference>
<dbReference type="InterPro" id="IPR008636">
    <property type="entry name" value="Hook_C"/>
</dbReference>
<dbReference type="SUPFAM" id="SSF116907">
    <property type="entry name" value="Hook domain"/>
    <property type="match status" value="1"/>
</dbReference>
<dbReference type="GO" id="GO:0031122">
    <property type="term" value="P:cytoplasmic microtubule organization"/>
    <property type="evidence" value="ECO:0007669"/>
    <property type="project" value="InterPro"/>
</dbReference>
<sequence length="836" mass="96781">MDEELMCESLMKWVGTFEGIKAPHKTIEELTDGVALSECLAEIAPDWFDDEWVSKIRHDTGDNRRLKVNNLKKLVKGIHDYYTEVLTMDISGFPMPDVNAIVESQEISDLGRLLQLVLGCAVNCEDKQEYIQVIMSMEESVQHVVMMAIQELMAGKESGLPGTDSEMFKELEIQHKRTLEQLSSMAAEKEELSQRCHELDEQLSFIKEHEGSLQMENERLRDKLSRQDTSGDRDDDISFSTQRMHQLQQQVEQLKEENFTMETSRDEFKIKYEQLERDVLMLNERNEQLQSLAEESQMLKDEMDVLRHSQEKVIKYESTIELYKKKLEELSDMRKQMKALEEKNVTYMKETMNLQEDLRKANALKSQVDTYKKQVHQLQVQVSELQRRADKAEFEAKKAKEKVTNLDGENERLRQERMKLKEENEELQLAQVAGSPMRHVSAGTPSSDDFDLDGSMSPEVKERVLRLEHENKKLKEQMQGEQEEQNQLLQSLLNDANERKDQLEKENRELNQKLMEVESELDDMKNQKNAGEMEKDSELGKKYTDHLDKLKVANDELQKKKAYIDSLEPKVSSSAEKVNELQELLNKKDQEMKVMEDRYKKYLEKAKSVIKTLDPKHSSGAQPEIQYLKNQVQEKDKVIEHLERDHEKMKITREREEKLIVSAWYEMVSTICYSTDSESLYSSQVTHPAGPDPGFHSTKRLGAPQTPLPPPPDRMPVHCKNCMVDCKENLKFYLGVKPIASAKRLRIQFNGISLPEKKTKGTYLAQIPQLFVTDTYRCLLSQNVSFPQGMQLHRKAAEERLSGNAGGMSFLARQRQASSRRSTPNRTQQANAVSSR</sequence>
<feature type="region of interest" description="Disordered" evidence="8">
    <location>
        <begin position="812"/>
        <end position="836"/>
    </location>
</feature>
<keyword evidence="5 7" id="KW-0175">Coiled coil</keyword>
<gene>
    <name evidence="10" type="ORF">PMEA_00006386</name>
</gene>
<keyword evidence="4" id="KW-0493">Microtubule</keyword>
<dbReference type="Pfam" id="PF19047">
    <property type="entry name" value="HOOK_N"/>
    <property type="match status" value="1"/>
</dbReference>
<evidence type="ECO:0000256" key="4">
    <source>
        <dbReference type="ARBA" id="ARBA00022701"/>
    </source>
</evidence>
<dbReference type="AlphaFoldDB" id="A0AAU9WJT4"/>
<evidence type="ECO:0000256" key="5">
    <source>
        <dbReference type="ARBA" id="ARBA00023054"/>
    </source>
</evidence>
<keyword evidence="6" id="KW-0206">Cytoskeleton</keyword>
<dbReference type="InterPro" id="IPR001715">
    <property type="entry name" value="CH_dom"/>
</dbReference>
<dbReference type="PANTHER" id="PTHR18947">
    <property type="entry name" value="HOOK PROTEINS"/>
    <property type="match status" value="1"/>
</dbReference>
<evidence type="ECO:0000256" key="8">
    <source>
        <dbReference type="SAM" id="MobiDB-lite"/>
    </source>
</evidence>
<evidence type="ECO:0000259" key="9">
    <source>
        <dbReference type="PROSITE" id="PS50021"/>
    </source>
</evidence>
<reference evidence="10 11" key="1">
    <citation type="submission" date="2022-05" db="EMBL/GenBank/DDBJ databases">
        <authorList>
            <consortium name="Genoscope - CEA"/>
            <person name="William W."/>
        </authorList>
    </citation>
    <scope>NUCLEOTIDE SEQUENCE [LARGE SCALE GENOMIC DNA]</scope>
</reference>
<feature type="coiled-coil region" evidence="7">
    <location>
        <begin position="175"/>
        <end position="209"/>
    </location>
</feature>
<keyword evidence="11" id="KW-1185">Reference proteome</keyword>
<protein>
    <recommendedName>
        <fullName evidence="9">Calponin-homology (CH) domain-containing protein</fullName>
    </recommendedName>
</protein>
<comment type="similarity">
    <text evidence="2">Belongs to the hook family.</text>
</comment>
<dbReference type="FunFam" id="1.10.418.10:FF:000024">
    <property type="entry name" value="Hook homolog 3 (Drosophila)"/>
    <property type="match status" value="1"/>
</dbReference>
<comment type="caution">
    <text evidence="10">The sequence shown here is derived from an EMBL/GenBank/DDBJ whole genome shotgun (WGS) entry which is preliminary data.</text>
</comment>
<dbReference type="Proteomes" id="UP001159428">
    <property type="component" value="Unassembled WGS sequence"/>
</dbReference>
<feature type="coiled-coil region" evidence="7">
    <location>
        <begin position="571"/>
        <end position="659"/>
    </location>
</feature>
<keyword evidence="3" id="KW-0963">Cytoplasm</keyword>
<dbReference type="InterPro" id="IPR043936">
    <property type="entry name" value="HOOK_N"/>
</dbReference>
<feature type="region of interest" description="Disordered" evidence="8">
    <location>
        <begin position="682"/>
        <end position="713"/>
    </location>
</feature>
<evidence type="ECO:0000313" key="10">
    <source>
        <dbReference type="EMBL" id="CAH3116336.1"/>
    </source>
</evidence>
<evidence type="ECO:0000313" key="11">
    <source>
        <dbReference type="Proteomes" id="UP001159428"/>
    </source>
</evidence>
<evidence type="ECO:0000256" key="7">
    <source>
        <dbReference type="SAM" id="Coils"/>
    </source>
</evidence>
<dbReference type="PANTHER" id="PTHR18947:SF39">
    <property type="entry name" value="PROTEIN HOOK"/>
    <property type="match status" value="1"/>
</dbReference>
<comment type="subcellular location">
    <subcellularLocation>
        <location evidence="1">Cytoplasm</location>
        <location evidence="1">Cytoskeleton</location>
    </subcellularLocation>
</comment>
<dbReference type="GO" id="GO:0005874">
    <property type="term" value="C:microtubule"/>
    <property type="evidence" value="ECO:0007669"/>
    <property type="project" value="UniProtKB-KW"/>
</dbReference>
<feature type="compositionally biased region" description="Low complexity" evidence="8">
    <location>
        <begin position="812"/>
        <end position="822"/>
    </location>
</feature>